<name>A0A2G3ADW6_CAPAN</name>
<organism evidence="2 3">
    <name type="scientific">Capsicum annuum</name>
    <name type="common">Capsicum pepper</name>
    <dbReference type="NCBI Taxonomy" id="4072"/>
    <lineage>
        <taxon>Eukaryota</taxon>
        <taxon>Viridiplantae</taxon>
        <taxon>Streptophyta</taxon>
        <taxon>Embryophyta</taxon>
        <taxon>Tracheophyta</taxon>
        <taxon>Spermatophyta</taxon>
        <taxon>Magnoliopsida</taxon>
        <taxon>eudicotyledons</taxon>
        <taxon>Gunneridae</taxon>
        <taxon>Pentapetalae</taxon>
        <taxon>asterids</taxon>
        <taxon>lamiids</taxon>
        <taxon>Solanales</taxon>
        <taxon>Solanaceae</taxon>
        <taxon>Solanoideae</taxon>
        <taxon>Capsiceae</taxon>
        <taxon>Capsicum</taxon>
    </lineage>
</organism>
<keyword evidence="3" id="KW-1185">Reference proteome</keyword>
<dbReference type="STRING" id="4072.A0A2G3ADW6"/>
<reference evidence="2 3" key="2">
    <citation type="journal article" date="2017" name="Genome Biol.">
        <title>New reference genome sequences of hot pepper reveal the massive evolution of plant disease-resistance genes by retroduplication.</title>
        <authorList>
            <person name="Kim S."/>
            <person name="Park J."/>
            <person name="Yeom S.I."/>
            <person name="Kim Y.M."/>
            <person name="Seo E."/>
            <person name="Kim K.T."/>
            <person name="Kim M.S."/>
            <person name="Lee J.M."/>
            <person name="Cheong K."/>
            <person name="Shin H.S."/>
            <person name="Kim S.B."/>
            <person name="Han K."/>
            <person name="Lee J."/>
            <person name="Park M."/>
            <person name="Lee H.A."/>
            <person name="Lee H.Y."/>
            <person name="Lee Y."/>
            <person name="Oh S."/>
            <person name="Lee J.H."/>
            <person name="Choi E."/>
            <person name="Choi E."/>
            <person name="Lee S.E."/>
            <person name="Jeon J."/>
            <person name="Kim H."/>
            <person name="Choi G."/>
            <person name="Song H."/>
            <person name="Lee J."/>
            <person name="Lee S.C."/>
            <person name="Kwon J.K."/>
            <person name="Lee H.Y."/>
            <person name="Koo N."/>
            <person name="Hong Y."/>
            <person name="Kim R.W."/>
            <person name="Kang W.H."/>
            <person name="Huh J.H."/>
            <person name="Kang B.C."/>
            <person name="Yang T.J."/>
            <person name="Lee Y.H."/>
            <person name="Bennetzen J.L."/>
            <person name="Choi D."/>
        </authorList>
    </citation>
    <scope>NUCLEOTIDE SEQUENCE [LARGE SCALE GENOMIC DNA]</scope>
    <source>
        <strain evidence="3">cv. CM334</strain>
    </source>
</reference>
<comment type="caution">
    <text evidence="2">The sequence shown here is derived from an EMBL/GenBank/DDBJ whole genome shotgun (WGS) entry which is preliminary data.</text>
</comment>
<dbReference type="Gramene" id="PHT92425">
    <property type="protein sequence ID" value="PHT92425"/>
    <property type="gene ID" value="T459_00307"/>
</dbReference>
<evidence type="ECO:0000256" key="1">
    <source>
        <dbReference type="SAM" id="MobiDB-lite"/>
    </source>
</evidence>
<dbReference type="AlphaFoldDB" id="A0A2G3ADW6"/>
<proteinExistence type="predicted"/>
<dbReference type="Proteomes" id="UP000222542">
    <property type="component" value="Unassembled WGS sequence"/>
</dbReference>
<reference evidence="2 3" key="1">
    <citation type="journal article" date="2014" name="Nat. Genet.">
        <title>Genome sequence of the hot pepper provides insights into the evolution of pungency in Capsicum species.</title>
        <authorList>
            <person name="Kim S."/>
            <person name="Park M."/>
            <person name="Yeom S.I."/>
            <person name="Kim Y.M."/>
            <person name="Lee J.M."/>
            <person name="Lee H.A."/>
            <person name="Seo E."/>
            <person name="Choi J."/>
            <person name="Cheong K."/>
            <person name="Kim K.T."/>
            <person name="Jung K."/>
            <person name="Lee G.W."/>
            <person name="Oh S.K."/>
            <person name="Bae C."/>
            <person name="Kim S.B."/>
            <person name="Lee H.Y."/>
            <person name="Kim S.Y."/>
            <person name="Kim M.S."/>
            <person name="Kang B.C."/>
            <person name="Jo Y.D."/>
            <person name="Yang H.B."/>
            <person name="Jeong H.J."/>
            <person name="Kang W.H."/>
            <person name="Kwon J.K."/>
            <person name="Shin C."/>
            <person name="Lim J.Y."/>
            <person name="Park J.H."/>
            <person name="Huh J.H."/>
            <person name="Kim J.S."/>
            <person name="Kim B.D."/>
            <person name="Cohen O."/>
            <person name="Paran I."/>
            <person name="Suh M.C."/>
            <person name="Lee S.B."/>
            <person name="Kim Y.K."/>
            <person name="Shin Y."/>
            <person name="Noh S.J."/>
            <person name="Park J."/>
            <person name="Seo Y.S."/>
            <person name="Kwon S.Y."/>
            <person name="Kim H.A."/>
            <person name="Park J.M."/>
            <person name="Kim H.J."/>
            <person name="Choi S.B."/>
            <person name="Bosland P.W."/>
            <person name="Reeves G."/>
            <person name="Jo S.H."/>
            <person name="Lee B.W."/>
            <person name="Cho H.T."/>
            <person name="Choi H.S."/>
            <person name="Lee M.S."/>
            <person name="Yu Y."/>
            <person name="Do Choi Y."/>
            <person name="Park B.S."/>
            <person name="van Deynze A."/>
            <person name="Ashrafi H."/>
            <person name="Hill T."/>
            <person name="Kim W.T."/>
            <person name="Pai H.S."/>
            <person name="Ahn H.K."/>
            <person name="Yeam I."/>
            <person name="Giovannoni J.J."/>
            <person name="Rose J.K."/>
            <person name="Sorensen I."/>
            <person name="Lee S.J."/>
            <person name="Kim R.W."/>
            <person name="Choi I.Y."/>
            <person name="Choi B.S."/>
            <person name="Lim J.S."/>
            <person name="Lee Y.H."/>
            <person name="Choi D."/>
        </authorList>
    </citation>
    <scope>NUCLEOTIDE SEQUENCE [LARGE SCALE GENOMIC DNA]</scope>
    <source>
        <strain evidence="3">cv. CM334</strain>
    </source>
</reference>
<gene>
    <name evidence="2" type="ORF">T459_00307</name>
</gene>
<evidence type="ECO:0000313" key="3">
    <source>
        <dbReference type="Proteomes" id="UP000222542"/>
    </source>
</evidence>
<evidence type="ECO:0000313" key="2">
    <source>
        <dbReference type="EMBL" id="PHT92425.1"/>
    </source>
</evidence>
<protein>
    <submittedName>
        <fullName evidence="2">Uncharacterized protein</fullName>
    </submittedName>
</protein>
<dbReference type="SMR" id="A0A2G3ADW6"/>
<dbReference type="EMBL" id="AYRZ02000001">
    <property type="protein sequence ID" value="PHT92425.1"/>
    <property type="molecule type" value="Genomic_DNA"/>
</dbReference>
<accession>A0A2G3ADW6</accession>
<feature type="region of interest" description="Disordered" evidence="1">
    <location>
        <begin position="1"/>
        <end position="65"/>
    </location>
</feature>
<sequence>MPHEHSVVVQVSTKTPAVPPPPVPVRVSMSKNAPKLVPPPPVPPLGSNSDRPWLIPGYEEDEQRRTKLKLTPLSRLIAEKKTSGSSSQMLTLLSSVPTKAPAVPPPPVRVRVKMSKNDPMLVSPHPVPAPVSMCKNDPNLVPPPPVPAQVSMSKNAPKLVPPPGFSPPPVPVRVSTSKSAPKLVPPPVFPPPPVAVRVSMSKNVPKLVPPPPVPPLGSISARPWLIPGYKEDKQRETKLKLTPLSRMIVEKKTHTCTRGSSSQMDEISKKEVTDGVKSKLVSQLTSGTTTSLDDLVNFSNSAFTMLNLFGADYGSFYNDVKDLIKHKYDLLTADRKLDMLSVSELEEKYLDAVTKEEQCMKGDEQKIAARRIAQAEVEKLGTQMKAARVAQGEIERCKNKALQGIESTTQCLLSYK</sequence>